<gene>
    <name evidence="3 6" type="primary">rimP</name>
    <name evidence="6" type="ORF">GCM10011365_12990</name>
</gene>
<dbReference type="PANTHER" id="PTHR33867:SF1">
    <property type="entry name" value="RIBOSOME MATURATION FACTOR RIMP"/>
    <property type="match status" value="1"/>
</dbReference>
<dbReference type="Pfam" id="PF02576">
    <property type="entry name" value="RimP_N"/>
    <property type="match status" value="1"/>
</dbReference>
<dbReference type="CDD" id="cd01734">
    <property type="entry name" value="YlxS_C"/>
    <property type="match status" value="1"/>
</dbReference>
<dbReference type="Proteomes" id="UP000605253">
    <property type="component" value="Unassembled WGS sequence"/>
</dbReference>
<reference evidence="6" key="1">
    <citation type="journal article" date="2014" name="Int. J. Syst. Evol. Microbiol.">
        <title>Complete genome sequence of Corynebacterium casei LMG S-19264T (=DSM 44701T), isolated from a smear-ripened cheese.</title>
        <authorList>
            <consortium name="US DOE Joint Genome Institute (JGI-PGF)"/>
            <person name="Walter F."/>
            <person name="Albersmeier A."/>
            <person name="Kalinowski J."/>
            <person name="Ruckert C."/>
        </authorList>
    </citation>
    <scope>NUCLEOTIDE SEQUENCE</scope>
    <source>
        <strain evidence="6">CGMCC 1.12181</strain>
    </source>
</reference>
<dbReference type="Pfam" id="PF17384">
    <property type="entry name" value="DUF150_C"/>
    <property type="match status" value="1"/>
</dbReference>
<comment type="function">
    <text evidence="3">Required for maturation of 30S ribosomal subunits.</text>
</comment>
<evidence type="ECO:0000256" key="2">
    <source>
        <dbReference type="ARBA" id="ARBA00022517"/>
    </source>
</evidence>
<accession>A0A917CME3</accession>
<comment type="similarity">
    <text evidence="3">Belongs to the RimP family.</text>
</comment>
<dbReference type="PANTHER" id="PTHR33867">
    <property type="entry name" value="RIBOSOME MATURATION FACTOR RIMP"/>
    <property type="match status" value="1"/>
</dbReference>
<sequence length="155" mass="17329">MKQKQLTTIIQPVVEDLGFDLWGIEYLPQKSGALVRIYIDHPQGISVDQCADCSREISAILDVEDPIKSAYVLEVSSPGLDRVLFDANQFNDYLGHQAKVKLAQPINGSRKITGTIKSVSEDDITLENELGEYSFNINNVMKARLQPQYDGVENE</sequence>
<dbReference type="GO" id="GO:0006412">
    <property type="term" value="P:translation"/>
    <property type="evidence" value="ECO:0007669"/>
    <property type="project" value="TreeGrafter"/>
</dbReference>
<evidence type="ECO:0000256" key="3">
    <source>
        <dbReference type="HAMAP-Rule" id="MF_01077"/>
    </source>
</evidence>
<evidence type="ECO:0000259" key="5">
    <source>
        <dbReference type="Pfam" id="PF17384"/>
    </source>
</evidence>
<dbReference type="InterPro" id="IPR035956">
    <property type="entry name" value="RimP_N_sf"/>
</dbReference>
<keyword evidence="7" id="KW-1185">Reference proteome</keyword>
<dbReference type="InterPro" id="IPR028998">
    <property type="entry name" value="RimP_C"/>
</dbReference>
<evidence type="ECO:0000313" key="6">
    <source>
        <dbReference type="EMBL" id="GGF93177.1"/>
    </source>
</evidence>
<evidence type="ECO:0000259" key="4">
    <source>
        <dbReference type="Pfam" id="PF02576"/>
    </source>
</evidence>
<evidence type="ECO:0000313" key="7">
    <source>
        <dbReference type="Proteomes" id="UP000605253"/>
    </source>
</evidence>
<feature type="domain" description="Ribosome maturation factor RimP N-terminal" evidence="4">
    <location>
        <begin position="9"/>
        <end position="81"/>
    </location>
</feature>
<dbReference type="RefSeq" id="WP_188364888.1">
    <property type="nucleotide sequence ID" value="NZ_BAABJF010000015.1"/>
</dbReference>
<proteinExistence type="inferred from homology"/>
<dbReference type="NCBIfam" id="NF000927">
    <property type="entry name" value="PRK00092.1-1"/>
    <property type="match status" value="1"/>
</dbReference>
<keyword evidence="2 3" id="KW-0690">Ribosome biogenesis</keyword>
<dbReference type="InterPro" id="IPR003728">
    <property type="entry name" value="Ribosome_maturation_RimP"/>
</dbReference>
<organism evidence="6 7">
    <name type="scientific">Marinicella pacifica</name>
    <dbReference type="NCBI Taxonomy" id="1171543"/>
    <lineage>
        <taxon>Bacteria</taxon>
        <taxon>Pseudomonadati</taxon>
        <taxon>Pseudomonadota</taxon>
        <taxon>Gammaproteobacteria</taxon>
        <taxon>Lysobacterales</taxon>
        <taxon>Marinicellaceae</taxon>
        <taxon>Marinicella</taxon>
    </lineage>
</organism>
<comment type="caution">
    <text evidence="6">The sequence shown here is derived from an EMBL/GenBank/DDBJ whole genome shotgun (WGS) entry which is preliminary data.</text>
</comment>
<dbReference type="HAMAP" id="MF_01077">
    <property type="entry name" value="RimP"/>
    <property type="match status" value="1"/>
</dbReference>
<dbReference type="InterPro" id="IPR028989">
    <property type="entry name" value="RimP_N"/>
</dbReference>
<keyword evidence="1 3" id="KW-0963">Cytoplasm</keyword>
<protein>
    <recommendedName>
        <fullName evidence="3">Ribosome maturation factor RimP</fullName>
    </recommendedName>
</protein>
<comment type="subcellular location">
    <subcellularLocation>
        <location evidence="3">Cytoplasm</location>
    </subcellularLocation>
</comment>
<dbReference type="GO" id="GO:0005829">
    <property type="term" value="C:cytosol"/>
    <property type="evidence" value="ECO:0007669"/>
    <property type="project" value="TreeGrafter"/>
</dbReference>
<dbReference type="Gene3D" id="3.30.300.70">
    <property type="entry name" value="RimP-like superfamily, N-terminal"/>
    <property type="match status" value="1"/>
</dbReference>
<dbReference type="InterPro" id="IPR036847">
    <property type="entry name" value="RimP_C_sf"/>
</dbReference>
<dbReference type="SUPFAM" id="SSF74942">
    <property type="entry name" value="YhbC-like, C-terminal domain"/>
    <property type="match status" value="1"/>
</dbReference>
<name>A0A917CME3_9GAMM</name>
<evidence type="ECO:0000256" key="1">
    <source>
        <dbReference type="ARBA" id="ARBA00022490"/>
    </source>
</evidence>
<feature type="domain" description="Ribosome maturation factor RimP C-terminal" evidence="5">
    <location>
        <begin position="84"/>
        <end position="148"/>
    </location>
</feature>
<dbReference type="GO" id="GO:0000028">
    <property type="term" value="P:ribosomal small subunit assembly"/>
    <property type="evidence" value="ECO:0007669"/>
    <property type="project" value="TreeGrafter"/>
</dbReference>
<dbReference type="EMBL" id="BMEO01000004">
    <property type="protein sequence ID" value="GGF93177.1"/>
    <property type="molecule type" value="Genomic_DNA"/>
</dbReference>
<dbReference type="AlphaFoldDB" id="A0A917CME3"/>
<dbReference type="Gene3D" id="2.30.30.180">
    <property type="entry name" value="Ribosome maturation factor RimP, C-terminal domain"/>
    <property type="match status" value="1"/>
</dbReference>
<reference evidence="6" key="2">
    <citation type="submission" date="2020-09" db="EMBL/GenBank/DDBJ databases">
        <authorList>
            <person name="Sun Q."/>
            <person name="Zhou Y."/>
        </authorList>
    </citation>
    <scope>NUCLEOTIDE SEQUENCE</scope>
    <source>
        <strain evidence="6">CGMCC 1.12181</strain>
    </source>
</reference>
<dbReference type="FunFam" id="3.30.300.70:FF:000001">
    <property type="entry name" value="Ribosome maturation factor RimP"/>
    <property type="match status" value="1"/>
</dbReference>
<dbReference type="SUPFAM" id="SSF75420">
    <property type="entry name" value="YhbC-like, N-terminal domain"/>
    <property type="match status" value="1"/>
</dbReference>